<evidence type="ECO:0000313" key="9">
    <source>
        <dbReference type="Proteomes" id="UP000594220"/>
    </source>
</evidence>
<evidence type="ECO:0000256" key="1">
    <source>
        <dbReference type="ARBA" id="ARBA00007174"/>
    </source>
</evidence>
<dbReference type="GeneTree" id="ENSGT00940000155240"/>
<dbReference type="NCBIfam" id="TIGR00357">
    <property type="entry name" value="peptide-methionine (R)-S-oxide reductase MsrB"/>
    <property type="match status" value="1"/>
</dbReference>
<dbReference type="InterPro" id="IPR002579">
    <property type="entry name" value="Met_Sox_Rdtase_MsrB_dom"/>
</dbReference>
<evidence type="ECO:0000256" key="3">
    <source>
        <dbReference type="ARBA" id="ARBA00023002"/>
    </source>
</evidence>
<evidence type="ECO:0000256" key="5">
    <source>
        <dbReference type="SAM" id="MobiDB-lite"/>
    </source>
</evidence>
<evidence type="ECO:0000256" key="6">
    <source>
        <dbReference type="SAM" id="SignalP"/>
    </source>
</evidence>
<dbReference type="PANTHER" id="PTHR10173">
    <property type="entry name" value="METHIONINE SULFOXIDE REDUCTASE"/>
    <property type="match status" value="1"/>
</dbReference>
<dbReference type="GO" id="GO:0006979">
    <property type="term" value="P:response to oxidative stress"/>
    <property type="evidence" value="ECO:0007669"/>
    <property type="project" value="InterPro"/>
</dbReference>
<reference evidence="8" key="2">
    <citation type="submission" date="2025-09" db="UniProtKB">
        <authorList>
            <consortium name="Ensembl"/>
        </authorList>
    </citation>
    <scope>IDENTIFICATION</scope>
</reference>
<dbReference type="EC" id="1.8.4.14" evidence="2"/>
<dbReference type="Pfam" id="PF01641">
    <property type="entry name" value="SelR"/>
    <property type="match status" value="1"/>
</dbReference>
<keyword evidence="3" id="KW-0560">Oxidoreductase</keyword>
<dbReference type="SUPFAM" id="SSF51316">
    <property type="entry name" value="Mss4-like"/>
    <property type="match status" value="1"/>
</dbReference>
<proteinExistence type="inferred from homology"/>
<dbReference type="InterPro" id="IPR028427">
    <property type="entry name" value="Met_Sox_Rdtase_MsrB"/>
</dbReference>
<name>A0A7M4EJ98_CROPO</name>
<evidence type="ECO:0000256" key="4">
    <source>
        <dbReference type="ARBA" id="ARBA00049261"/>
    </source>
</evidence>
<accession>A0A7M4EJ98</accession>
<feature type="chain" id="PRO_5029872984" description="L-methionine (R)-S-oxide reductase" evidence="6">
    <location>
        <begin position="25"/>
        <end position="460"/>
    </location>
</feature>
<reference evidence="8" key="1">
    <citation type="submission" date="2025-08" db="UniProtKB">
        <authorList>
            <consortium name="Ensembl"/>
        </authorList>
    </citation>
    <scope>IDENTIFICATION</scope>
</reference>
<dbReference type="Gene3D" id="2.170.150.20">
    <property type="entry name" value="Peptide methionine sulfoxide reductase"/>
    <property type="match status" value="1"/>
</dbReference>
<evidence type="ECO:0000259" key="7">
    <source>
        <dbReference type="PROSITE" id="PS51790"/>
    </source>
</evidence>
<dbReference type="GO" id="GO:0033743">
    <property type="term" value="F:peptide-methionine (R)-S-oxide reductase activity"/>
    <property type="evidence" value="ECO:0007669"/>
    <property type="project" value="InterPro"/>
</dbReference>
<feature type="domain" description="MsrB" evidence="7">
    <location>
        <begin position="204"/>
        <end position="321"/>
    </location>
</feature>
<keyword evidence="9" id="KW-1185">Reference proteome</keyword>
<dbReference type="InterPro" id="IPR011057">
    <property type="entry name" value="Mss4-like_sf"/>
</dbReference>
<feature type="compositionally biased region" description="Polar residues" evidence="5">
    <location>
        <begin position="329"/>
        <end position="340"/>
    </location>
</feature>
<dbReference type="PROSITE" id="PS51790">
    <property type="entry name" value="MSRB"/>
    <property type="match status" value="1"/>
</dbReference>
<feature type="signal peptide" evidence="6">
    <location>
        <begin position="1"/>
        <end position="24"/>
    </location>
</feature>
<dbReference type="PANTHER" id="PTHR10173:SF56">
    <property type="entry name" value="METHIONINE-R-SULFOXIDE REDUCTASE B3"/>
    <property type="match status" value="1"/>
</dbReference>
<dbReference type="Ensembl" id="ENSCPRT00005012469.1">
    <property type="protein sequence ID" value="ENSCPRP00005010581.1"/>
    <property type="gene ID" value="ENSCPRG00005007549.1"/>
</dbReference>
<comment type="similarity">
    <text evidence="1">Belongs to the MsrB Met sulfoxide reductase family.</text>
</comment>
<comment type="catalytic activity">
    <reaction evidence="4">
        <text>[thioredoxin]-disulfide + L-methionine + H2O = L-methionine (R)-S-oxide + [thioredoxin]-dithiol</text>
        <dbReference type="Rhea" id="RHEA:21260"/>
        <dbReference type="Rhea" id="RHEA-COMP:10698"/>
        <dbReference type="Rhea" id="RHEA-COMP:10700"/>
        <dbReference type="ChEBI" id="CHEBI:15377"/>
        <dbReference type="ChEBI" id="CHEBI:29950"/>
        <dbReference type="ChEBI" id="CHEBI:50058"/>
        <dbReference type="ChEBI" id="CHEBI:57844"/>
        <dbReference type="ChEBI" id="CHEBI:58773"/>
        <dbReference type="EC" id="1.8.4.14"/>
    </reaction>
</comment>
<gene>
    <name evidence="8" type="primary">MSRB3</name>
</gene>
<dbReference type="GO" id="GO:0005737">
    <property type="term" value="C:cytoplasm"/>
    <property type="evidence" value="ECO:0007669"/>
    <property type="project" value="TreeGrafter"/>
</dbReference>
<sequence>ATGRGAQAITAPFSFCFFPVYCECVLVEATYFKYRCCPFSSCLLSYPPFPPVIAYQSRQAARANGVRLSTPSPPLGSGQPVAGALRQLAPGSAQAPSAGRGRPSCACLCLLPVSAGPGPAAPYAAEGGLSPARWRFAPVARSPVPGAPPPPGCGGGSAQLPAPCSYLAAAAVPRHFPASSRAGRAGPCAALPGRVVLAAPEPPYAFRHRPLAGGRRRCCCSAFEGEYTHHKAHGIYKCVVCGTPLFKSDTKFDSSSGWPSFFDVISPDAITFTDDFSYGMHRVETSCSQCGAHLGHIFDDGPRPTGKRYCINSASLSFEPVDKNKAGEGSSSTSHAQTDKSSSASSVSMSQVVSFTWFPLPQSVLCTLDILLFTSTRCTELRGEKDLQKCSTLTVASIFSHFHLFWGWTLGSAIQSGICNFKSSLMPAPRLQLKTLARNMEFVKNSSLGEQLWNEPLITD</sequence>
<evidence type="ECO:0000313" key="8">
    <source>
        <dbReference type="Ensembl" id="ENSCPRP00005010581.1"/>
    </source>
</evidence>
<protein>
    <recommendedName>
        <fullName evidence="2">L-methionine (R)-S-oxide reductase</fullName>
        <ecNumber evidence="2">1.8.4.14</ecNumber>
    </recommendedName>
</protein>
<organism evidence="8 9">
    <name type="scientific">Crocodylus porosus</name>
    <name type="common">Saltwater crocodile</name>
    <name type="synonym">Estuarine crocodile</name>
    <dbReference type="NCBI Taxonomy" id="8502"/>
    <lineage>
        <taxon>Eukaryota</taxon>
        <taxon>Metazoa</taxon>
        <taxon>Chordata</taxon>
        <taxon>Craniata</taxon>
        <taxon>Vertebrata</taxon>
        <taxon>Euteleostomi</taxon>
        <taxon>Archelosauria</taxon>
        <taxon>Archosauria</taxon>
        <taxon>Crocodylia</taxon>
        <taxon>Longirostres</taxon>
        <taxon>Crocodylidae</taxon>
        <taxon>Crocodylus</taxon>
    </lineage>
</organism>
<dbReference type="GO" id="GO:0033745">
    <property type="term" value="F:L-methionine-(R)-S-oxide reductase activity"/>
    <property type="evidence" value="ECO:0007669"/>
    <property type="project" value="UniProtKB-EC"/>
</dbReference>
<dbReference type="Proteomes" id="UP000594220">
    <property type="component" value="Unplaced"/>
</dbReference>
<feature type="region of interest" description="Disordered" evidence="5">
    <location>
        <begin position="321"/>
        <end position="342"/>
    </location>
</feature>
<keyword evidence="6" id="KW-0732">Signal</keyword>
<evidence type="ECO:0000256" key="2">
    <source>
        <dbReference type="ARBA" id="ARBA00012498"/>
    </source>
</evidence>
<dbReference type="AlphaFoldDB" id="A0A7M4EJ98"/>
<dbReference type="GO" id="GO:0030091">
    <property type="term" value="P:protein repair"/>
    <property type="evidence" value="ECO:0007669"/>
    <property type="project" value="InterPro"/>
</dbReference>